<dbReference type="Proteomes" id="UP000431485">
    <property type="component" value="Unassembled WGS sequence"/>
</dbReference>
<protein>
    <submittedName>
        <fullName evidence="1">Uncharacterized protein</fullName>
    </submittedName>
</protein>
<gene>
    <name evidence="1" type="ORF">GIR22_08535</name>
</gene>
<dbReference type="RefSeq" id="WP_154742912.1">
    <property type="nucleotide sequence ID" value="NZ_JBHSTG010000002.1"/>
</dbReference>
<sequence length="108" mass="11553">MTKIQSPAIVLGFFVSGGCMAKLEIEVSVEGAEDLLLPLIEAMQSLEHFPELPLQVFRDLVANSLHDVSVSFDGAALAAGDLRGVCRPGRNLELVTAALLALNAYLHH</sequence>
<name>A0A7X2UYK7_9PSED</name>
<comment type="caution">
    <text evidence="1">The sequence shown here is derived from an EMBL/GenBank/DDBJ whole genome shotgun (WGS) entry which is preliminary data.</text>
</comment>
<reference evidence="1 2" key="1">
    <citation type="submission" date="2019-11" db="EMBL/GenBank/DDBJ databases">
        <title>Pseudmonas karstica sp. nov. and Pseudomonas spelaei sp. nov. from caves.</title>
        <authorList>
            <person name="Zeman M."/>
        </authorList>
    </citation>
    <scope>NUCLEOTIDE SEQUENCE [LARGE SCALE GENOMIC DNA]</scope>
    <source>
        <strain evidence="1 2">CCM 7891</strain>
    </source>
</reference>
<dbReference type="PROSITE" id="PS51257">
    <property type="entry name" value="PROKAR_LIPOPROTEIN"/>
    <property type="match status" value="1"/>
</dbReference>
<evidence type="ECO:0000313" key="1">
    <source>
        <dbReference type="EMBL" id="MTD19197.1"/>
    </source>
</evidence>
<evidence type="ECO:0000313" key="2">
    <source>
        <dbReference type="Proteomes" id="UP000431485"/>
    </source>
</evidence>
<accession>A0A7X2UYK7</accession>
<keyword evidence="2" id="KW-1185">Reference proteome</keyword>
<dbReference type="AlphaFoldDB" id="A0A7X2UYK7"/>
<dbReference type="OrthoDB" id="9933462at2"/>
<organism evidence="1 2">
    <name type="scientific">Pseudomonas karstica</name>
    <dbReference type="NCBI Taxonomy" id="1055468"/>
    <lineage>
        <taxon>Bacteria</taxon>
        <taxon>Pseudomonadati</taxon>
        <taxon>Pseudomonadota</taxon>
        <taxon>Gammaproteobacteria</taxon>
        <taxon>Pseudomonadales</taxon>
        <taxon>Pseudomonadaceae</taxon>
        <taxon>Pseudomonas</taxon>
    </lineage>
</organism>
<dbReference type="EMBL" id="WLYI01000009">
    <property type="protein sequence ID" value="MTD19197.1"/>
    <property type="molecule type" value="Genomic_DNA"/>
</dbReference>
<proteinExistence type="predicted"/>